<reference evidence="6 7" key="1">
    <citation type="submission" date="2023-11" db="EMBL/GenBank/DDBJ databases">
        <title>An acidophilic fungus is an integral part of prey digestion in a carnivorous sundew plant.</title>
        <authorList>
            <person name="Tsai I.J."/>
        </authorList>
    </citation>
    <scope>NUCLEOTIDE SEQUENCE [LARGE SCALE GENOMIC DNA]</scope>
    <source>
        <strain evidence="6">169a</strain>
    </source>
</reference>
<accession>A0AAQ3M016</accession>
<dbReference type="SMART" id="SM00563">
    <property type="entry name" value="PlsC"/>
    <property type="match status" value="1"/>
</dbReference>
<organism evidence="6 7">
    <name type="scientific">Acrodontium crateriforme</name>
    <dbReference type="NCBI Taxonomy" id="150365"/>
    <lineage>
        <taxon>Eukaryota</taxon>
        <taxon>Fungi</taxon>
        <taxon>Dikarya</taxon>
        <taxon>Ascomycota</taxon>
        <taxon>Pezizomycotina</taxon>
        <taxon>Dothideomycetes</taxon>
        <taxon>Dothideomycetidae</taxon>
        <taxon>Mycosphaerellales</taxon>
        <taxon>Teratosphaeriaceae</taxon>
        <taxon>Acrodontium</taxon>
    </lineage>
</organism>
<proteinExistence type="inferred from homology"/>
<dbReference type="PANTHER" id="PTHR10983">
    <property type="entry name" value="1-ACYLGLYCEROL-3-PHOSPHATE ACYLTRANSFERASE-RELATED"/>
    <property type="match status" value="1"/>
</dbReference>
<dbReference type="CDD" id="cd07990">
    <property type="entry name" value="LPLAT_LCLAT1-like"/>
    <property type="match status" value="1"/>
</dbReference>
<gene>
    <name evidence="6" type="ORF">R9X50_00161500</name>
</gene>
<protein>
    <recommendedName>
        <fullName evidence="5">Phospholipid/glycerol acyltransferase domain-containing protein</fullName>
    </recommendedName>
</protein>
<dbReference type="Pfam" id="PF16076">
    <property type="entry name" value="Acyltransf_C"/>
    <property type="match status" value="1"/>
</dbReference>
<dbReference type="SUPFAM" id="SSF69593">
    <property type="entry name" value="Glycerol-3-phosphate (1)-acyltransferase"/>
    <property type="match status" value="1"/>
</dbReference>
<evidence type="ECO:0000313" key="7">
    <source>
        <dbReference type="Proteomes" id="UP001303373"/>
    </source>
</evidence>
<evidence type="ECO:0000259" key="5">
    <source>
        <dbReference type="SMART" id="SM00563"/>
    </source>
</evidence>
<sequence>MKQSPATTVFAIRLLRTTCFLLPWLVHLFVADILLSALLPVSAVFPDLAYDLSSSIAASVWHGVQFIFTRLNHARIVVSGIQALPPSGESAIVVANHVEWTDFYLIQELAVHAGMLGRCRWFAKKQLKWVPFLGWGLWAMGMPLVNRKWTEDQQEMNRVFNGVLQRRWPMWLIAYSEATRYTPSKRKQAETWCEANNKPLGKHLLYPRTKGFVASVQKLRAAPHVKAVYDVTIASARGDEFFQTPPTFAQTMLTPRLDGEWRFFAHVDRYPLDELPTSDAELAQWLETRWVEKGERLEQLKVRLEKGLPWVDMSV</sequence>
<keyword evidence="7" id="KW-1185">Reference proteome</keyword>
<dbReference type="InterPro" id="IPR002123">
    <property type="entry name" value="Plipid/glycerol_acylTrfase"/>
</dbReference>
<dbReference type="EMBL" id="CP138581">
    <property type="protein sequence ID" value="WPG98817.1"/>
    <property type="molecule type" value="Genomic_DNA"/>
</dbReference>
<keyword evidence="4" id="KW-0812">Transmembrane</keyword>
<evidence type="ECO:0000256" key="4">
    <source>
        <dbReference type="SAM" id="Phobius"/>
    </source>
</evidence>
<keyword evidence="4" id="KW-1133">Transmembrane helix</keyword>
<dbReference type="Pfam" id="PF01553">
    <property type="entry name" value="Acyltransferase"/>
    <property type="match status" value="1"/>
</dbReference>
<feature type="domain" description="Phospholipid/glycerol acyltransferase" evidence="5">
    <location>
        <begin position="91"/>
        <end position="213"/>
    </location>
</feature>
<comment type="similarity">
    <text evidence="1">Belongs to the 1-acyl-sn-glycerol-3-phosphate acyltransferase family.</text>
</comment>
<keyword evidence="2" id="KW-0808">Transferase</keyword>
<dbReference type="AlphaFoldDB" id="A0AAQ3M016"/>
<dbReference type="PANTHER" id="PTHR10983:SF24">
    <property type="entry name" value="1-ACYLGLYCEROL-3-PHOSPHATE O-ACYLTRANSFERASE 3, ISOFORM E-RELATED"/>
    <property type="match status" value="1"/>
</dbReference>
<dbReference type="InterPro" id="IPR032098">
    <property type="entry name" value="Acyltransf_C"/>
</dbReference>
<keyword evidence="3" id="KW-0012">Acyltransferase</keyword>
<dbReference type="GO" id="GO:0012505">
    <property type="term" value="C:endomembrane system"/>
    <property type="evidence" value="ECO:0007669"/>
    <property type="project" value="TreeGrafter"/>
</dbReference>
<dbReference type="GO" id="GO:0003841">
    <property type="term" value="F:1-acylglycerol-3-phosphate O-acyltransferase activity"/>
    <property type="evidence" value="ECO:0007669"/>
    <property type="project" value="TreeGrafter"/>
</dbReference>
<dbReference type="Proteomes" id="UP001303373">
    <property type="component" value="Chromosome 2"/>
</dbReference>
<name>A0AAQ3M016_9PEZI</name>
<feature type="transmembrane region" description="Helical" evidence="4">
    <location>
        <begin position="21"/>
        <end position="45"/>
    </location>
</feature>
<evidence type="ECO:0000256" key="1">
    <source>
        <dbReference type="ARBA" id="ARBA00008655"/>
    </source>
</evidence>
<keyword evidence="4" id="KW-0472">Membrane</keyword>
<evidence type="ECO:0000256" key="2">
    <source>
        <dbReference type="ARBA" id="ARBA00022679"/>
    </source>
</evidence>
<evidence type="ECO:0000256" key="3">
    <source>
        <dbReference type="ARBA" id="ARBA00023315"/>
    </source>
</evidence>
<evidence type="ECO:0000313" key="6">
    <source>
        <dbReference type="EMBL" id="WPG98817.1"/>
    </source>
</evidence>